<accession>A0A914UPK9</accession>
<dbReference type="SUPFAM" id="SSF47986">
    <property type="entry name" value="DEATH domain"/>
    <property type="match status" value="1"/>
</dbReference>
<dbReference type="SUPFAM" id="SSF52129">
    <property type="entry name" value="Caspase-like"/>
    <property type="match status" value="1"/>
</dbReference>
<dbReference type="SMART" id="SM00115">
    <property type="entry name" value="CASc"/>
    <property type="match status" value="1"/>
</dbReference>
<dbReference type="GO" id="GO:0006508">
    <property type="term" value="P:proteolysis"/>
    <property type="evidence" value="ECO:0007669"/>
    <property type="project" value="UniProtKB-KW"/>
</dbReference>
<dbReference type="InterPro" id="IPR002138">
    <property type="entry name" value="Pept_C14_p10"/>
</dbReference>
<dbReference type="AlphaFoldDB" id="A0A914UPK9"/>
<dbReference type="GO" id="GO:0042981">
    <property type="term" value="P:regulation of apoptotic process"/>
    <property type="evidence" value="ECO:0007669"/>
    <property type="project" value="InterPro"/>
</dbReference>
<dbReference type="Pfam" id="PF00656">
    <property type="entry name" value="Peptidase_C14"/>
    <property type="match status" value="1"/>
</dbReference>
<evidence type="ECO:0000256" key="5">
    <source>
        <dbReference type="ARBA" id="ARBA00022807"/>
    </source>
</evidence>
<dbReference type="PROSITE" id="PS50207">
    <property type="entry name" value="CASPASE_P10"/>
    <property type="match status" value="1"/>
</dbReference>
<evidence type="ECO:0000256" key="3">
    <source>
        <dbReference type="ARBA" id="ARBA00022703"/>
    </source>
</evidence>
<dbReference type="GO" id="GO:0006915">
    <property type="term" value="P:apoptotic process"/>
    <property type="evidence" value="ECO:0007669"/>
    <property type="project" value="UniProtKB-KW"/>
</dbReference>
<evidence type="ECO:0000259" key="11">
    <source>
        <dbReference type="PROSITE" id="PS50209"/>
    </source>
</evidence>
<dbReference type="InterPro" id="IPR002398">
    <property type="entry name" value="Pept_C14"/>
</dbReference>
<feature type="domain" description="Caspase family p20" evidence="10">
    <location>
        <begin position="146"/>
        <end position="276"/>
    </location>
</feature>
<dbReference type="InterPro" id="IPR011600">
    <property type="entry name" value="Pept_C14_caspase"/>
</dbReference>
<dbReference type="Gene3D" id="1.10.533.10">
    <property type="entry name" value="Death Domain, Fas"/>
    <property type="match status" value="1"/>
</dbReference>
<feature type="compositionally biased region" description="Polar residues" evidence="8">
    <location>
        <begin position="108"/>
        <end position="125"/>
    </location>
</feature>
<dbReference type="InterPro" id="IPR029030">
    <property type="entry name" value="Caspase-like_dom_sf"/>
</dbReference>
<name>A0A914UPK9_9BILA</name>
<proteinExistence type="inferred from homology"/>
<feature type="compositionally biased region" description="Acidic residues" evidence="8">
    <location>
        <begin position="292"/>
        <end position="303"/>
    </location>
</feature>
<feature type="region of interest" description="Disordered" evidence="8">
    <location>
        <begin position="105"/>
        <end position="125"/>
    </location>
</feature>
<feature type="domain" description="CARD" evidence="11">
    <location>
        <begin position="1"/>
        <end position="83"/>
    </location>
</feature>
<organism evidence="12 13">
    <name type="scientific">Plectus sambesii</name>
    <dbReference type="NCBI Taxonomy" id="2011161"/>
    <lineage>
        <taxon>Eukaryota</taxon>
        <taxon>Metazoa</taxon>
        <taxon>Ecdysozoa</taxon>
        <taxon>Nematoda</taxon>
        <taxon>Chromadorea</taxon>
        <taxon>Plectida</taxon>
        <taxon>Plectina</taxon>
        <taxon>Plectoidea</taxon>
        <taxon>Plectidae</taxon>
        <taxon>Plectus</taxon>
    </lineage>
</organism>
<dbReference type="Proteomes" id="UP000887566">
    <property type="component" value="Unplaced"/>
</dbReference>
<feature type="region of interest" description="Disordered" evidence="8">
    <location>
        <begin position="280"/>
        <end position="308"/>
    </location>
</feature>
<dbReference type="InterPro" id="IPR001315">
    <property type="entry name" value="CARD"/>
</dbReference>
<dbReference type="GO" id="GO:0004197">
    <property type="term" value="F:cysteine-type endopeptidase activity"/>
    <property type="evidence" value="ECO:0007669"/>
    <property type="project" value="InterPro"/>
</dbReference>
<dbReference type="CDD" id="cd01671">
    <property type="entry name" value="CARD"/>
    <property type="match status" value="1"/>
</dbReference>
<dbReference type="Gene3D" id="3.40.50.1460">
    <property type="match status" value="1"/>
</dbReference>
<sequence>MNELKRKAVEHHNAALVNGMDATEVIVNLRGDLLSLAERESIQEAFPTRRAKNRELISILFRTREELEPFEGFVDALKNTEKHEIMAAEILTTYTHGNIPTEFEKVSETSPTRAVGTEQYSQTKQPELSTMNADGRIKCYQLNTIPKGHMLIIANNTNSKNKPKAVDDGDQRDKTQKKLEKLGDLLGYDVKSSYNNITAKEMKVALKEFVTKIETEPHVDSAIIFIWSHGDAKRVFGSDGNAIKRQEFFDALRPDKCGNLTGKPKLIFIDACRGKKHDRGAVMKERSAEQQEMTDSDTDESYTSDERDAALDKREIDAANAYAEEQEKILETRGSAPPKPNQQPQLSHLSDMLIVDATAMNYVAYGYEEGSPFINAICEIFESNHRKRSIDEMLQLVHEHVLKELKGKKAKNGDYAVEGTNYTSSLRKKFKFCPTRDGY</sequence>
<dbReference type="InterPro" id="IPR011029">
    <property type="entry name" value="DEATH-like_dom_sf"/>
</dbReference>
<evidence type="ECO:0000256" key="4">
    <source>
        <dbReference type="ARBA" id="ARBA00022801"/>
    </source>
</evidence>
<keyword evidence="12" id="KW-1185">Reference proteome</keyword>
<keyword evidence="5" id="KW-0788">Thiol protease</keyword>
<dbReference type="InterPro" id="IPR015917">
    <property type="entry name" value="Pept_C14A"/>
</dbReference>
<dbReference type="PANTHER" id="PTHR47901:SF8">
    <property type="entry name" value="CASPASE-3"/>
    <property type="match status" value="1"/>
</dbReference>
<dbReference type="PROSITE" id="PS50209">
    <property type="entry name" value="CARD"/>
    <property type="match status" value="1"/>
</dbReference>
<keyword evidence="6" id="KW-0865">Zymogen</keyword>
<comment type="similarity">
    <text evidence="1 7">Belongs to the peptidase C14A family.</text>
</comment>
<evidence type="ECO:0000256" key="2">
    <source>
        <dbReference type="ARBA" id="ARBA00022670"/>
    </source>
</evidence>
<dbReference type="PRINTS" id="PR00376">
    <property type="entry name" value="IL1BCENZYME"/>
</dbReference>
<dbReference type="PROSITE" id="PS50208">
    <property type="entry name" value="CASPASE_P20"/>
    <property type="match status" value="1"/>
</dbReference>
<evidence type="ECO:0000313" key="12">
    <source>
        <dbReference type="Proteomes" id="UP000887566"/>
    </source>
</evidence>
<dbReference type="WBParaSite" id="PSAMB.scaffold115size76853.g2179.t1">
    <property type="protein sequence ID" value="PSAMB.scaffold115size76853.g2179.t1"/>
    <property type="gene ID" value="PSAMB.scaffold115size76853.g2179"/>
</dbReference>
<evidence type="ECO:0000259" key="10">
    <source>
        <dbReference type="PROSITE" id="PS50208"/>
    </source>
</evidence>
<feature type="domain" description="Caspase family p10" evidence="9">
    <location>
        <begin position="370"/>
        <end position="434"/>
    </location>
</feature>
<keyword evidence="2" id="KW-0645">Protease</keyword>
<keyword evidence="3" id="KW-0053">Apoptosis</keyword>
<protein>
    <submittedName>
        <fullName evidence="13">Uncharacterized protein</fullName>
    </submittedName>
</protein>
<evidence type="ECO:0000256" key="7">
    <source>
        <dbReference type="RuleBase" id="RU003971"/>
    </source>
</evidence>
<evidence type="ECO:0000313" key="13">
    <source>
        <dbReference type="WBParaSite" id="PSAMB.scaffold115size76853.g2179.t1"/>
    </source>
</evidence>
<evidence type="ECO:0000256" key="1">
    <source>
        <dbReference type="ARBA" id="ARBA00010134"/>
    </source>
</evidence>
<evidence type="ECO:0000256" key="8">
    <source>
        <dbReference type="SAM" id="MobiDB-lite"/>
    </source>
</evidence>
<dbReference type="InterPro" id="IPR001309">
    <property type="entry name" value="Pept_C14_p20"/>
</dbReference>
<feature type="compositionally biased region" description="Basic and acidic residues" evidence="8">
    <location>
        <begin position="280"/>
        <end position="289"/>
    </location>
</feature>
<evidence type="ECO:0000256" key="6">
    <source>
        <dbReference type="ARBA" id="ARBA00023145"/>
    </source>
</evidence>
<reference evidence="13" key="1">
    <citation type="submission" date="2022-11" db="UniProtKB">
        <authorList>
            <consortium name="WormBaseParasite"/>
        </authorList>
    </citation>
    <scope>IDENTIFICATION</scope>
</reference>
<keyword evidence="4" id="KW-0378">Hydrolase</keyword>
<evidence type="ECO:0000259" key="9">
    <source>
        <dbReference type="PROSITE" id="PS50207"/>
    </source>
</evidence>
<dbReference type="PANTHER" id="PTHR47901">
    <property type="entry name" value="CASPASE RECRUITMENT DOMAIN-CONTAINING PROTEIN 18"/>
    <property type="match status" value="1"/>
</dbReference>